<dbReference type="EMBL" id="GGEC01003102">
    <property type="protein sequence ID" value="MBW83585.1"/>
    <property type="molecule type" value="Transcribed_RNA"/>
</dbReference>
<proteinExistence type="predicted"/>
<name>A0A2P2IQT7_RHIMU</name>
<protein>
    <submittedName>
        <fullName evidence="1">Uncharacterized protein</fullName>
    </submittedName>
</protein>
<sequence length="20" mass="2509">MTYGHRFWIRRLTSIKLVKC</sequence>
<evidence type="ECO:0000313" key="1">
    <source>
        <dbReference type="EMBL" id="MBW83585.1"/>
    </source>
</evidence>
<accession>A0A2P2IQT7</accession>
<reference evidence="1" key="1">
    <citation type="submission" date="2018-02" db="EMBL/GenBank/DDBJ databases">
        <title>Rhizophora mucronata_Transcriptome.</title>
        <authorList>
            <person name="Meera S.P."/>
            <person name="Sreeshan A."/>
            <person name="Augustine A."/>
        </authorList>
    </citation>
    <scope>NUCLEOTIDE SEQUENCE</scope>
    <source>
        <tissue evidence="1">Leaf</tissue>
    </source>
</reference>
<dbReference type="AlphaFoldDB" id="A0A2P2IQT7"/>
<organism evidence="1">
    <name type="scientific">Rhizophora mucronata</name>
    <name type="common">Asiatic mangrove</name>
    <dbReference type="NCBI Taxonomy" id="61149"/>
    <lineage>
        <taxon>Eukaryota</taxon>
        <taxon>Viridiplantae</taxon>
        <taxon>Streptophyta</taxon>
        <taxon>Embryophyta</taxon>
        <taxon>Tracheophyta</taxon>
        <taxon>Spermatophyta</taxon>
        <taxon>Magnoliopsida</taxon>
        <taxon>eudicotyledons</taxon>
        <taxon>Gunneridae</taxon>
        <taxon>Pentapetalae</taxon>
        <taxon>rosids</taxon>
        <taxon>fabids</taxon>
        <taxon>Malpighiales</taxon>
        <taxon>Rhizophoraceae</taxon>
        <taxon>Rhizophora</taxon>
    </lineage>
</organism>